<dbReference type="Gene3D" id="1.10.1380.10">
    <property type="entry name" value="Neutral endopeptidase , domain2"/>
    <property type="match status" value="1"/>
</dbReference>
<keyword evidence="7" id="KW-0482">Metalloprotease</keyword>
<dbReference type="PROSITE" id="PS51885">
    <property type="entry name" value="NEPRILYSIN"/>
    <property type="match status" value="1"/>
</dbReference>
<evidence type="ECO:0000256" key="5">
    <source>
        <dbReference type="ARBA" id="ARBA00022801"/>
    </source>
</evidence>
<dbReference type="SUPFAM" id="SSF55486">
    <property type="entry name" value="Metalloproteases ('zincins'), catalytic domain"/>
    <property type="match status" value="1"/>
</dbReference>
<keyword evidence="3" id="KW-0645">Protease</keyword>
<evidence type="ECO:0000259" key="9">
    <source>
        <dbReference type="Pfam" id="PF05649"/>
    </source>
</evidence>
<evidence type="ECO:0000256" key="3">
    <source>
        <dbReference type="ARBA" id="ARBA00022670"/>
    </source>
</evidence>
<organism evidence="10 11">
    <name type="scientific">Olleya sediminilitoris</name>
    <dbReference type="NCBI Taxonomy" id="2795739"/>
    <lineage>
        <taxon>Bacteria</taxon>
        <taxon>Pseudomonadati</taxon>
        <taxon>Bacteroidota</taxon>
        <taxon>Flavobacteriia</taxon>
        <taxon>Flavobacteriales</taxon>
        <taxon>Flavobacteriaceae</taxon>
    </lineage>
</organism>
<evidence type="ECO:0000256" key="1">
    <source>
        <dbReference type="ARBA" id="ARBA00001947"/>
    </source>
</evidence>
<feature type="domain" description="Peptidase M13 N-terminal" evidence="9">
    <location>
        <begin position="55"/>
        <end position="441"/>
    </location>
</feature>
<reference evidence="10 11" key="1">
    <citation type="submission" date="2020-12" db="EMBL/GenBank/DDBJ databases">
        <title>Olleya sediminilitoris sp. nov., isolated from a tidal flat.</title>
        <authorList>
            <person name="Park S."/>
            <person name="Yoon J.-H."/>
        </authorList>
    </citation>
    <scope>NUCLEOTIDE SEQUENCE [LARGE SCALE GENOMIC DNA]</scope>
    <source>
        <strain evidence="10 11">YSTF-M6</strain>
    </source>
</reference>
<protein>
    <submittedName>
        <fullName evidence="10">M13 family metallopeptidase</fullName>
    </submittedName>
</protein>
<keyword evidence="11" id="KW-1185">Reference proteome</keyword>
<dbReference type="InterPro" id="IPR000718">
    <property type="entry name" value="Peptidase_M13"/>
</dbReference>
<comment type="cofactor">
    <cofactor evidence="1">
        <name>Zn(2+)</name>
        <dbReference type="ChEBI" id="CHEBI:29105"/>
    </cofactor>
</comment>
<comment type="caution">
    <text evidence="10">The sequence shown here is derived from an EMBL/GenBank/DDBJ whole genome shotgun (WGS) entry which is preliminary data.</text>
</comment>
<proteinExistence type="inferred from homology"/>
<evidence type="ECO:0000256" key="7">
    <source>
        <dbReference type="ARBA" id="ARBA00023049"/>
    </source>
</evidence>
<comment type="similarity">
    <text evidence="2">Belongs to the peptidase M13 family.</text>
</comment>
<gene>
    <name evidence="10" type="ORF">JAO71_02345</name>
</gene>
<dbReference type="InterPro" id="IPR024079">
    <property type="entry name" value="MetalloPept_cat_dom_sf"/>
</dbReference>
<evidence type="ECO:0000313" key="11">
    <source>
        <dbReference type="Proteomes" id="UP000605013"/>
    </source>
</evidence>
<dbReference type="InterPro" id="IPR042089">
    <property type="entry name" value="Peptidase_M13_dom_2"/>
</dbReference>
<feature type="domain" description="Peptidase M13 C-terminal" evidence="8">
    <location>
        <begin position="497"/>
        <end position="700"/>
    </location>
</feature>
<keyword evidence="5" id="KW-0378">Hydrolase</keyword>
<dbReference type="PANTHER" id="PTHR11733:SF167">
    <property type="entry name" value="FI17812P1-RELATED"/>
    <property type="match status" value="1"/>
</dbReference>
<evidence type="ECO:0000259" key="8">
    <source>
        <dbReference type="Pfam" id="PF01431"/>
    </source>
</evidence>
<dbReference type="CDD" id="cd08662">
    <property type="entry name" value="M13"/>
    <property type="match status" value="1"/>
</dbReference>
<dbReference type="Pfam" id="PF05649">
    <property type="entry name" value="Peptidase_M13_N"/>
    <property type="match status" value="1"/>
</dbReference>
<dbReference type="Gene3D" id="3.40.390.10">
    <property type="entry name" value="Collagenase (Catalytic Domain)"/>
    <property type="match status" value="1"/>
</dbReference>
<evidence type="ECO:0000256" key="6">
    <source>
        <dbReference type="ARBA" id="ARBA00022833"/>
    </source>
</evidence>
<keyword evidence="4" id="KW-0479">Metal-binding</keyword>
<name>A0ABS1WHM2_9FLAO</name>
<dbReference type="Proteomes" id="UP000605013">
    <property type="component" value="Unassembled WGS sequence"/>
</dbReference>
<dbReference type="PRINTS" id="PR00786">
    <property type="entry name" value="NEPRILYSIN"/>
</dbReference>
<dbReference type="InterPro" id="IPR018497">
    <property type="entry name" value="Peptidase_M13_C"/>
</dbReference>
<dbReference type="InterPro" id="IPR008753">
    <property type="entry name" value="Peptidase_M13_N"/>
</dbReference>
<dbReference type="RefSeq" id="WP_202998577.1">
    <property type="nucleotide sequence ID" value="NZ_JAEMEF010000001.1"/>
</dbReference>
<dbReference type="PANTHER" id="PTHR11733">
    <property type="entry name" value="ZINC METALLOPROTEASE FAMILY M13 NEPRILYSIN-RELATED"/>
    <property type="match status" value="1"/>
</dbReference>
<dbReference type="PROSITE" id="PS51257">
    <property type="entry name" value="PROKAR_LIPOPROTEIN"/>
    <property type="match status" value="1"/>
</dbReference>
<dbReference type="EMBL" id="JAEMEF010000001">
    <property type="protein sequence ID" value="MBL7558629.1"/>
    <property type="molecule type" value="Genomic_DNA"/>
</dbReference>
<evidence type="ECO:0000313" key="10">
    <source>
        <dbReference type="EMBL" id="MBL7558629.1"/>
    </source>
</evidence>
<accession>A0ABS1WHM2</accession>
<dbReference type="Pfam" id="PF01431">
    <property type="entry name" value="Peptidase_M13"/>
    <property type="match status" value="1"/>
</dbReference>
<evidence type="ECO:0000256" key="2">
    <source>
        <dbReference type="ARBA" id="ARBA00007357"/>
    </source>
</evidence>
<sequence length="703" mass="79690">MKINLKKTTVIGVVSCLTIMGCKEEQKQQEETKPTAQLEVVPGINLDYMDKSTQPKEDFFKYVNGKWLENNEIPDDQSTWGSFQELRKKTDADALSILKAAMSDNKDLDNIKVLPGSDQEKAVHYYQTIMDTVGRNNLGIDPVKPYLAKIEAINNIEDLQAYMIEMEPQGGGGLYGFGVGSDPKDSNRNVAYLGGGRTGLPDRDYYIKDDADSKEKREKYVAHITRMLQYLGDTEAEAKQQAEQILAFETRLEEAKMDKVDRRDARKRYNPRSIEDVQKMVPEVNWKNFLSGIGVKELDTVIVGDLGYFNRLQEVLADNNVSDWKAYLKWLTFNNSAGFLSTDIETANWEFYGKELNGAKAQRARDERALGSLNGTVGEALGKLYVDKKFPPEAKIKAEKMIKNVILAFENRINKLDWMSPETKEKAIEKLRATKVKIAYPDKWKDYSDLQISSVENGGSYLQNSLNARAWNFKEDIEKLGKPVDKSEWYMAPQVVNAYFNPAYNEIVFPAAILQPPFYNFNADDAVNYGGIGAVIGHEISHSFDDSGSRYDKDGNLNNWWTDEDLKQFEGLGEALANQYSAIEVLPETNINGKFTLGENIGDLGGVLAAYDALQMSFEQDGEKPEPIDGFTAEQRFFMSWATVWRTKMRDDALKTRIKTDPHSPGMTRAVQPLLNIDAFYEAFDIKEGDKMYIAPENRVRIW</sequence>
<keyword evidence="6" id="KW-0862">Zinc</keyword>
<evidence type="ECO:0000256" key="4">
    <source>
        <dbReference type="ARBA" id="ARBA00022723"/>
    </source>
</evidence>